<evidence type="ECO:0000313" key="1">
    <source>
        <dbReference type="EMBL" id="KWD96572.1"/>
    </source>
</evidence>
<organism evidence="1 2">
    <name type="scientific">Burkholderia ubonensis</name>
    <dbReference type="NCBI Taxonomy" id="101571"/>
    <lineage>
        <taxon>Bacteria</taxon>
        <taxon>Pseudomonadati</taxon>
        <taxon>Pseudomonadota</taxon>
        <taxon>Betaproteobacteria</taxon>
        <taxon>Burkholderiales</taxon>
        <taxon>Burkholderiaceae</taxon>
        <taxon>Burkholderia</taxon>
        <taxon>Burkholderia cepacia complex</taxon>
    </lineage>
</organism>
<dbReference type="AlphaFoldDB" id="A0A107EAD8"/>
<dbReference type="Proteomes" id="UP000062998">
    <property type="component" value="Unassembled WGS sequence"/>
</dbReference>
<proteinExistence type="predicted"/>
<sequence>MTSQPSSPQAPAPAPAKLKPLPFAFPFLRKGRGQAEASAQFTDEREIYRLLAKREPSGSYLVSRKGMWHGGVHVTEAGAGQSLVSKLDCAASLTAW</sequence>
<accession>A0A107EAD8</accession>
<comment type="caution">
    <text evidence="1">The sequence shown here is derived from an EMBL/GenBank/DDBJ whole genome shotgun (WGS) entry which is preliminary data.</text>
</comment>
<evidence type="ECO:0000313" key="2">
    <source>
        <dbReference type="Proteomes" id="UP000062998"/>
    </source>
</evidence>
<protein>
    <submittedName>
        <fullName evidence="1">Uncharacterized protein</fullName>
    </submittedName>
</protein>
<dbReference type="EMBL" id="LPIX01000090">
    <property type="protein sequence ID" value="KWD96572.1"/>
    <property type="molecule type" value="Genomic_DNA"/>
</dbReference>
<dbReference type="RefSeq" id="WP_060326501.1">
    <property type="nucleotide sequence ID" value="NZ_LPIU01000094.1"/>
</dbReference>
<gene>
    <name evidence="1" type="ORF">WL73_22735</name>
</gene>
<name>A0A107EAD8_9BURK</name>
<reference evidence="1 2" key="1">
    <citation type="submission" date="2015-11" db="EMBL/GenBank/DDBJ databases">
        <title>Expanding the genomic diversity of Burkholderia species for the development of highly accurate diagnostics.</title>
        <authorList>
            <person name="Sahl J."/>
            <person name="Keim P."/>
            <person name="Wagner D."/>
        </authorList>
    </citation>
    <scope>NUCLEOTIDE SEQUENCE [LARGE SCALE GENOMIC DNA]</scope>
    <source>
        <strain evidence="1 2">MSMB2167WGS</strain>
    </source>
</reference>